<dbReference type="RefSeq" id="WP_258858490.1">
    <property type="nucleotide sequence ID" value="NZ_JANUGV010000010.1"/>
</dbReference>
<accession>A0ABT2BR11</accession>
<organism evidence="2 3">
    <name type="scientific">Massilia solisilvae</name>
    <dbReference type="NCBI Taxonomy" id="1811225"/>
    <lineage>
        <taxon>Bacteria</taxon>
        <taxon>Pseudomonadati</taxon>
        <taxon>Pseudomonadota</taxon>
        <taxon>Betaproteobacteria</taxon>
        <taxon>Burkholderiales</taxon>
        <taxon>Oxalobacteraceae</taxon>
        <taxon>Telluria group</taxon>
        <taxon>Massilia</taxon>
    </lineage>
</organism>
<dbReference type="Pfam" id="PF13579">
    <property type="entry name" value="Glyco_trans_4_4"/>
    <property type="match status" value="1"/>
</dbReference>
<comment type="caution">
    <text evidence="2">The sequence shown here is derived from an EMBL/GenBank/DDBJ whole genome shotgun (WGS) entry which is preliminary data.</text>
</comment>
<dbReference type="Gene3D" id="3.40.50.2000">
    <property type="entry name" value="Glycogen Phosphorylase B"/>
    <property type="match status" value="2"/>
</dbReference>
<proteinExistence type="predicted"/>
<dbReference type="CDD" id="cd03794">
    <property type="entry name" value="GT4_WbuB-like"/>
    <property type="match status" value="1"/>
</dbReference>
<evidence type="ECO:0000313" key="2">
    <source>
        <dbReference type="EMBL" id="MCS0610948.1"/>
    </source>
</evidence>
<dbReference type="SUPFAM" id="SSF53756">
    <property type="entry name" value="UDP-Glycosyltransferase/glycogen phosphorylase"/>
    <property type="match status" value="1"/>
</dbReference>
<dbReference type="Proteomes" id="UP001205861">
    <property type="component" value="Unassembled WGS sequence"/>
</dbReference>
<gene>
    <name evidence="2" type="ORF">NX773_22555</name>
</gene>
<protein>
    <submittedName>
        <fullName evidence="2">Glycosyltransferase family 4 protein</fullName>
    </submittedName>
</protein>
<feature type="domain" description="Glycosyltransferase subfamily 4-like N-terminal" evidence="1">
    <location>
        <begin position="16"/>
        <end position="202"/>
    </location>
</feature>
<reference evidence="2 3" key="1">
    <citation type="submission" date="2022-08" db="EMBL/GenBank/DDBJ databases">
        <title>Reclassification of Massilia species as members of the genera Telluria, Duganella, Pseudoduganella, Mokoshia gen. nov. and Zemynaea gen. nov. using orthogonal and non-orthogonal genome-based approaches.</title>
        <authorList>
            <person name="Bowman J.P."/>
        </authorList>
    </citation>
    <scope>NUCLEOTIDE SEQUENCE [LARGE SCALE GENOMIC DNA]</scope>
    <source>
        <strain evidence="2 3">JCM 31607</strain>
    </source>
</reference>
<name>A0ABT2BR11_9BURK</name>
<dbReference type="Pfam" id="PF13692">
    <property type="entry name" value="Glyco_trans_1_4"/>
    <property type="match status" value="1"/>
</dbReference>
<dbReference type="EMBL" id="JANUGV010000010">
    <property type="protein sequence ID" value="MCS0610948.1"/>
    <property type="molecule type" value="Genomic_DNA"/>
</dbReference>
<dbReference type="InterPro" id="IPR028098">
    <property type="entry name" value="Glyco_trans_4-like_N"/>
</dbReference>
<dbReference type="PANTHER" id="PTHR12526:SF622">
    <property type="entry name" value="GLYCOSYLTRANSFERASE (GROUP I)"/>
    <property type="match status" value="1"/>
</dbReference>
<dbReference type="PANTHER" id="PTHR12526">
    <property type="entry name" value="GLYCOSYLTRANSFERASE"/>
    <property type="match status" value="1"/>
</dbReference>
<keyword evidence="3" id="KW-1185">Reference proteome</keyword>
<evidence type="ECO:0000259" key="1">
    <source>
        <dbReference type="Pfam" id="PF13579"/>
    </source>
</evidence>
<evidence type="ECO:0000313" key="3">
    <source>
        <dbReference type="Proteomes" id="UP001205861"/>
    </source>
</evidence>
<sequence length="415" mass="45453">MNILLINHYAGSVRHGMEYRPYYLAREWVRLGHAVRIVASANSHIRARGPQLDGRTRLDETIDGIDYTWYATPAYNSNGPARVRNMAAFVWRLLREARALAASRRPDVVIASSTYPLDIWPAHRIARLAGARLLFEVHDLWPLSPMELGGYSRWHPFIMLLQAAENYACRHADAVVSILPKVRDHLEAHGMAPHKLHVVPNGTDPAEWLAAVEELPAALDQALSGLRDAGRFVVGYAGTHGVANALGTLLDAASLLRAQPVSFVLVGGGPDKRALQQRAAAMGLEHVHFFEPVAKRQVPALLARFDLAYIGWQRQPLYRFGIAPNKLIDYMMAARPVLHAVEAGNDPVADAGCGLTVAPEDPQALADGVLRMLALAPARREALGQRGRAYALANHTYPVLGQRFLTACAGGNHHG</sequence>